<reference evidence="2" key="1">
    <citation type="thesis" date="2020" institute="ProQuest LLC" country="789 East Eisenhower Parkway, Ann Arbor, MI, USA">
        <title>Comparative Genomics and Chromosome Evolution.</title>
        <authorList>
            <person name="Mudd A.B."/>
        </authorList>
    </citation>
    <scope>NUCLEOTIDE SEQUENCE</scope>
    <source>
        <strain evidence="2">237g6f4</strain>
        <tissue evidence="2">Blood</tissue>
    </source>
</reference>
<comment type="caution">
    <text evidence="2">The sequence shown here is derived from an EMBL/GenBank/DDBJ whole genome shotgun (WGS) entry which is preliminary data.</text>
</comment>
<evidence type="ECO:0000313" key="2">
    <source>
        <dbReference type="EMBL" id="KAG8539420.1"/>
    </source>
</evidence>
<dbReference type="AlphaFoldDB" id="A0AAV6YWQ8"/>
<dbReference type="EMBL" id="WNYA01014764">
    <property type="protein sequence ID" value="KAG8539420.1"/>
    <property type="molecule type" value="Genomic_DNA"/>
</dbReference>
<evidence type="ECO:0000313" key="3">
    <source>
        <dbReference type="Proteomes" id="UP000824782"/>
    </source>
</evidence>
<sequence>MQREQGEATPTSTRYRHPWTPVTLDLCVLCMTQCNPEQLLILHYRVNISRLNFKVKTRSKRNSTPASRQLIQRVRDTDQDNENGETLRMMGDYSDVTKQNRNITGTETAATEKS</sequence>
<organism evidence="2 3">
    <name type="scientific">Engystomops pustulosus</name>
    <name type="common">Tungara frog</name>
    <name type="synonym">Physalaemus pustulosus</name>
    <dbReference type="NCBI Taxonomy" id="76066"/>
    <lineage>
        <taxon>Eukaryota</taxon>
        <taxon>Metazoa</taxon>
        <taxon>Chordata</taxon>
        <taxon>Craniata</taxon>
        <taxon>Vertebrata</taxon>
        <taxon>Euteleostomi</taxon>
        <taxon>Amphibia</taxon>
        <taxon>Batrachia</taxon>
        <taxon>Anura</taxon>
        <taxon>Neobatrachia</taxon>
        <taxon>Hyloidea</taxon>
        <taxon>Leptodactylidae</taxon>
        <taxon>Leiuperinae</taxon>
        <taxon>Engystomops</taxon>
    </lineage>
</organism>
<feature type="compositionally biased region" description="Polar residues" evidence="1">
    <location>
        <begin position="96"/>
        <end position="114"/>
    </location>
</feature>
<evidence type="ECO:0000256" key="1">
    <source>
        <dbReference type="SAM" id="MobiDB-lite"/>
    </source>
</evidence>
<proteinExistence type="predicted"/>
<dbReference type="Proteomes" id="UP000824782">
    <property type="component" value="Unassembled WGS sequence"/>
</dbReference>
<gene>
    <name evidence="2" type="ORF">GDO81_020936</name>
</gene>
<protein>
    <submittedName>
        <fullName evidence="2">Uncharacterized protein</fullName>
    </submittedName>
</protein>
<accession>A0AAV6YWQ8</accession>
<name>A0AAV6YWQ8_ENGPU</name>
<keyword evidence="3" id="KW-1185">Reference proteome</keyword>
<feature type="region of interest" description="Disordered" evidence="1">
    <location>
        <begin position="59"/>
        <end position="114"/>
    </location>
</feature>